<keyword evidence="4 8" id="KW-0548">Nucleotidyltransferase</keyword>
<evidence type="ECO:0000313" key="12">
    <source>
        <dbReference type="EMBL" id="JAE16724.1"/>
    </source>
</evidence>
<comment type="catalytic activity">
    <reaction evidence="7 8">
        <text>RNA(n) + a ribonucleoside 5'-triphosphate = RNA(n+1) + diphosphate</text>
        <dbReference type="Rhea" id="RHEA:21248"/>
        <dbReference type="Rhea" id="RHEA-COMP:14527"/>
        <dbReference type="Rhea" id="RHEA-COMP:17342"/>
        <dbReference type="ChEBI" id="CHEBI:33019"/>
        <dbReference type="ChEBI" id="CHEBI:61557"/>
        <dbReference type="ChEBI" id="CHEBI:140395"/>
        <dbReference type="EC" id="2.7.7.48"/>
    </reaction>
</comment>
<keyword evidence="5 8" id="KW-0694">RNA-binding</keyword>
<proteinExistence type="inferred from homology"/>
<reference evidence="12" key="2">
    <citation type="journal article" date="2015" name="Data Brief">
        <title>Shoot transcriptome of the giant reed, Arundo donax.</title>
        <authorList>
            <person name="Barrero R.A."/>
            <person name="Guerrero F.D."/>
            <person name="Moolhuijzen P."/>
            <person name="Goolsby J.A."/>
            <person name="Tidwell J."/>
            <person name="Bellgard S.E."/>
            <person name="Bellgard M.I."/>
        </authorList>
    </citation>
    <scope>NUCLEOTIDE SEQUENCE</scope>
    <source>
        <tissue evidence="12">Shoot tissue taken approximately 20 cm above the soil surface</tissue>
    </source>
</reference>
<accession>A0A0A9FZU4</accession>
<reference evidence="12" key="1">
    <citation type="submission" date="2014-09" db="EMBL/GenBank/DDBJ databases">
        <authorList>
            <person name="Magalhaes I.L.F."/>
            <person name="Oliveira U."/>
            <person name="Santos F.R."/>
            <person name="Vidigal T.H.D.A."/>
            <person name="Brescovit A.D."/>
            <person name="Santos A.J."/>
        </authorList>
    </citation>
    <scope>NUCLEOTIDE SEQUENCE</scope>
    <source>
        <tissue evidence="12">Shoot tissue taken approximately 20 cm above the soil surface</tissue>
    </source>
</reference>
<evidence type="ECO:0000256" key="7">
    <source>
        <dbReference type="ARBA" id="ARBA00048744"/>
    </source>
</evidence>
<evidence type="ECO:0000256" key="6">
    <source>
        <dbReference type="ARBA" id="ARBA00023158"/>
    </source>
</evidence>
<keyword evidence="2 8" id="KW-0696">RNA-directed RNA polymerase</keyword>
<evidence type="ECO:0000256" key="5">
    <source>
        <dbReference type="ARBA" id="ARBA00022884"/>
    </source>
</evidence>
<dbReference type="EMBL" id="GBRH01181172">
    <property type="protein sequence ID" value="JAE16724.1"/>
    <property type="molecule type" value="Transcribed_RNA"/>
</dbReference>
<dbReference type="GO" id="GO:0030422">
    <property type="term" value="P:siRNA processing"/>
    <property type="evidence" value="ECO:0007669"/>
    <property type="project" value="TreeGrafter"/>
</dbReference>
<dbReference type="InterPro" id="IPR058752">
    <property type="entry name" value="RDRP_C_head"/>
</dbReference>
<dbReference type="AlphaFoldDB" id="A0A0A9FZU4"/>
<organism evidence="12">
    <name type="scientific">Arundo donax</name>
    <name type="common">Giant reed</name>
    <name type="synonym">Donax arundinaceus</name>
    <dbReference type="NCBI Taxonomy" id="35708"/>
    <lineage>
        <taxon>Eukaryota</taxon>
        <taxon>Viridiplantae</taxon>
        <taxon>Streptophyta</taxon>
        <taxon>Embryophyta</taxon>
        <taxon>Tracheophyta</taxon>
        <taxon>Spermatophyta</taxon>
        <taxon>Magnoliopsida</taxon>
        <taxon>Liliopsida</taxon>
        <taxon>Poales</taxon>
        <taxon>Poaceae</taxon>
        <taxon>PACMAD clade</taxon>
        <taxon>Arundinoideae</taxon>
        <taxon>Arundineae</taxon>
        <taxon>Arundo</taxon>
    </lineage>
</organism>
<comment type="similarity">
    <text evidence="1 8">Belongs to the RdRP family.</text>
</comment>
<evidence type="ECO:0000256" key="4">
    <source>
        <dbReference type="ARBA" id="ARBA00022695"/>
    </source>
</evidence>
<dbReference type="EC" id="2.7.7.48" evidence="8"/>
<comment type="function">
    <text evidence="8">Probably involved in the RNA silencing pathway and required for the generation of small interfering RNAs (siRNAs).</text>
</comment>
<dbReference type="Pfam" id="PF26253">
    <property type="entry name" value="RdRP_head"/>
    <property type="match status" value="1"/>
</dbReference>
<sequence>MQDLFFCVQHAEGLRFPVLFLVNALVHKGIINQHQLTPEFFGLLKKREDDVNLAALREVWGDKFPVFDACRRLKKAQDMVARNPKLLASKVGDDNAEVRRLVITPTRAYCLPPEVERSNRVIRHYREVADRFLRVAFMDEGMQSLNSNVLNFSAAPIVKDLMSTWLQQKTTVYRRVKTFLTEGFHMCGRKYSFLAFSSNQLRDRSAWFFAEDSKTTVESIRKWMGRFTSKNVAKHAARMGQCFSSTYATVMMQPAEVNECLEDVEHNGYIFSDGIGKMTPDLAIEVAKSLPLADSPPSAYQIRYAGFKGVIAVWQGENDGIRLSLRPSMHKFESDHSMLEVVSWTKFQPGFLNRQIITLLSSLNVQDVVFSEMQEAMLSNLNKILSDSDVAFDVVTTSCAEQGNTAALMLSAGFAPGAEPHLKAMLLAIRSAQLQDLLAKTRIFVPKGRWLLGCLDELGVLEQRQCFIRASAPSLNNCFVKHGLKFPSANKNADVIVGTVVVAKNPCLHPGDVRILEAVDVPELHHLIDCLVFPKKGERPHANEASGSDLDGDLYFVTWDEKLLPPDKKSWNPMDYSPAEAKQLPRPVSHHDIIDFFLKNMVNENLGVICNAHVVHADLSAYGAMDEKCIHLAELAATAVDFPKTGKLVTMPPSLRPKIYPDFMGKEDSMSYKSEKILGRLYRSIKEASSGDLESEETCTLSDLPYDTDLEVPGASDFLSNAWQCKCSYEAQLNALLNQYKVRTEAELVTEHIWSLPKYNSRKQGDMKERLKNAYCALRKEFRGIFESIETDQTEISDDEKNRVYEMKASAWYQVTYHPKWVQKSREMLEPEGEEMPARLSFAWIPVDYLVRIKIRCHGDVKVDGRRPVERLAVYISEKM</sequence>
<evidence type="ECO:0000256" key="8">
    <source>
        <dbReference type="RuleBase" id="RU363098"/>
    </source>
</evidence>
<keyword evidence="6 8" id="KW-0943">RNA-mediated gene silencing</keyword>
<dbReference type="Pfam" id="PF05183">
    <property type="entry name" value="RdRP"/>
    <property type="match status" value="1"/>
</dbReference>
<name>A0A0A9FZU4_ARUDO</name>
<dbReference type="InterPro" id="IPR007855">
    <property type="entry name" value="RDRP"/>
</dbReference>
<evidence type="ECO:0000256" key="3">
    <source>
        <dbReference type="ARBA" id="ARBA00022679"/>
    </source>
</evidence>
<evidence type="ECO:0000259" key="10">
    <source>
        <dbReference type="Pfam" id="PF26252"/>
    </source>
</evidence>
<dbReference type="GO" id="GO:0003723">
    <property type="term" value="F:RNA binding"/>
    <property type="evidence" value="ECO:0007669"/>
    <property type="project" value="UniProtKB-KW"/>
</dbReference>
<protein>
    <recommendedName>
        <fullName evidence="8">RNA-dependent RNA polymerase</fullName>
        <ecNumber evidence="8">2.7.7.48</ecNumber>
    </recommendedName>
</protein>
<dbReference type="InterPro" id="IPR058751">
    <property type="entry name" value="RDRP_helical"/>
</dbReference>
<keyword evidence="3 8" id="KW-0808">Transferase</keyword>
<feature type="domain" description="RDRP helical" evidence="10">
    <location>
        <begin position="3"/>
        <end position="88"/>
    </location>
</feature>
<dbReference type="Pfam" id="PF26252">
    <property type="entry name" value="RdRP_helical"/>
    <property type="match status" value="1"/>
</dbReference>
<feature type="domain" description="RDRP C-terminal head" evidence="11">
    <location>
        <begin position="705"/>
        <end position="874"/>
    </location>
</feature>
<evidence type="ECO:0000259" key="11">
    <source>
        <dbReference type="Pfam" id="PF26253"/>
    </source>
</evidence>
<evidence type="ECO:0000259" key="9">
    <source>
        <dbReference type="Pfam" id="PF05183"/>
    </source>
</evidence>
<feature type="domain" description="RDRP core" evidence="9">
    <location>
        <begin position="103"/>
        <end position="685"/>
    </location>
</feature>
<dbReference type="InterPro" id="IPR057596">
    <property type="entry name" value="RDRP_core"/>
</dbReference>
<dbReference type="GO" id="GO:0003968">
    <property type="term" value="F:RNA-directed RNA polymerase activity"/>
    <property type="evidence" value="ECO:0007669"/>
    <property type="project" value="UniProtKB-KW"/>
</dbReference>
<dbReference type="GO" id="GO:0031380">
    <property type="term" value="C:nuclear RNA-directed RNA polymerase complex"/>
    <property type="evidence" value="ECO:0007669"/>
    <property type="project" value="TreeGrafter"/>
</dbReference>
<evidence type="ECO:0000256" key="1">
    <source>
        <dbReference type="ARBA" id="ARBA00005762"/>
    </source>
</evidence>
<dbReference type="PANTHER" id="PTHR23079:SF18">
    <property type="entry name" value="RNA-DEPENDENT RNA POLYMERASE 6"/>
    <property type="match status" value="1"/>
</dbReference>
<evidence type="ECO:0000256" key="2">
    <source>
        <dbReference type="ARBA" id="ARBA00022484"/>
    </source>
</evidence>
<dbReference type="PANTHER" id="PTHR23079">
    <property type="entry name" value="RNA-DEPENDENT RNA POLYMERASE"/>
    <property type="match status" value="1"/>
</dbReference>